<dbReference type="RefSeq" id="WP_133432222.1">
    <property type="nucleotide sequence ID" value="NZ_SCWA01000012.1"/>
</dbReference>
<evidence type="ECO:0000313" key="2">
    <source>
        <dbReference type="EMBL" id="TDL96694.1"/>
    </source>
</evidence>
<protein>
    <submittedName>
        <fullName evidence="2">Uncharacterized protein</fullName>
    </submittedName>
</protein>
<comment type="caution">
    <text evidence="2">The sequence shown here is derived from an EMBL/GenBank/DDBJ whole genome shotgun (WGS) entry which is preliminary data.</text>
</comment>
<name>A0A4R6BCZ1_9STAP</name>
<accession>A0A4R6BCZ1</accession>
<proteinExistence type="predicted"/>
<keyword evidence="3" id="KW-1185">Reference proteome</keyword>
<gene>
    <name evidence="2" type="ORF">ERX27_07515</name>
</gene>
<evidence type="ECO:0000313" key="3">
    <source>
        <dbReference type="Proteomes" id="UP000295310"/>
    </source>
</evidence>
<sequence>MDIISFYVDLFKEQLINLWNYNAFKDIVIPLLNLFIVIWIYASTNKIRRKEIEENFSFQIHSSRPIFIFEPIIIRYEFDESPRNVLLQRWAYSDDPLMDYYSEKNYKEDITNKSFMRFVNIGDSYAKNIKITTHHINGKKYFDLVGEKTFSGGGRAYSISQQGYNKDKHTMRYSFDQIGEQGGFAHDFHLNNNATRIRKRIISKEEKIKVSIDKSDLMIINHSLYDVYGNITPYLKVVIEYQDKHNKDYVDEIFIGISRNSFKTGSSVREMVNATLSELDPGHIKDYENSDNMKFVN</sequence>
<dbReference type="Proteomes" id="UP000295310">
    <property type="component" value="Unassembled WGS sequence"/>
</dbReference>
<keyword evidence="1" id="KW-1133">Transmembrane helix</keyword>
<organism evidence="2 3">
    <name type="scientific">Macrococcus brunensis</name>
    <dbReference type="NCBI Taxonomy" id="198483"/>
    <lineage>
        <taxon>Bacteria</taxon>
        <taxon>Bacillati</taxon>
        <taxon>Bacillota</taxon>
        <taxon>Bacilli</taxon>
        <taxon>Bacillales</taxon>
        <taxon>Staphylococcaceae</taxon>
        <taxon>Macrococcus</taxon>
    </lineage>
</organism>
<dbReference type="EMBL" id="SCWA01000012">
    <property type="protein sequence ID" value="TDL96694.1"/>
    <property type="molecule type" value="Genomic_DNA"/>
</dbReference>
<feature type="transmembrane region" description="Helical" evidence="1">
    <location>
        <begin position="23"/>
        <end position="42"/>
    </location>
</feature>
<evidence type="ECO:0000256" key="1">
    <source>
        <dbReference type="SAM" id="Phobius"/>
    </source>
</evidence>
<dbReference type="AlphaFoldDB" id="A0A4R6BCZ1"/>
<keyword evidence="1" id="KW-0472">Membrane</keyword>
<reference evidence="2 3" key="1">
    <citation type="submission" date="2019-01" db="EMBL/GenBank/DDBJ databases">
        <title>Draft genome sequences of the type strains of six Macrococcus species.</title>
        <authorList>
            <person name="Mazhar S."/>
            <person name="Altermann E."/>
            <person name="Hill C."/>
            <person name="Mcauliffe O."/>
        </authorList>
    </citation>
    <scope>NUCLEOTIDE SEQUENCE [LARGE SCALE GENOMIC DNA]</scope>
    <source>
        <strain evidence="2 3">CCM4811</strain>
    </source>
</reference>
<keyword evidence="1" id="KW-0812">Transmembrane</keyword>